<dbReference type="GO" id="GO:0004197">
    <property type="term" value="F:cysteine-type endopeptidase activity"/>
    <property type="evidence" value="ECO:0007669"/>
    <property type="project" value="InterPro"/>
</dbReference>
<feature type="domain" description="Caspase family p20" evidence="5">
    <location>
        <begin position="43"/>
        <end position="107"/>
    </location>
</feature>
<feature type="domain" description="Caspase family p10" evidence="4">
    <location>
        <begin position="136"/>
        <end position="178"/>
    </location>
</feature>
<evidence type="ECO:0000256" key="2">
    <source>
        <dbReference type="ARBA" id="ARBA00022703"/>
    </source>
</evidence>
<dbReference type="GO" id="GO:0006508">
    <property type="term" value="P:proteolysis"/>
    <property type="evidence" value="ECO:0007669"/>
    <property type="project" value="InterPro"/>
</dbReference>
<evidence type="ECO:0000256" key="1">
    <source>
        <dbReference type="ARBA" id="ARBA00010134"/>
    </source>
</evidence>
<dbReference type="Gene3D" id="3.40.50.1460">
    <property type="match status" value="1"/>
</dbReference>
<dbReference type="GO" id="GO:0006915">
    <property type="term" value="P:apoptotic process"/>
    <property type="evidence" value="ECO:0007669"/>
    <property type="project" value="UniProtKB-KW"/>
</dbReference>
<dbReference type="PRINTS" id="PR00376">
    <property type="entry name" value="IL1BCENZYME"/>
</dbReference>
<dbReference type="PROSITE" id="PS01122">
    <property type="entry name" value="CASPASE_CYS"/>
    <property type="match status" value="1"/>
</dbReference>
<reference evidence="6" key="2">
    <citation type="submission" date="2025-09" db="UniProtKB">
        <authorList>
            <consortium name="Ensembl"/>
        </authorList>
    </citation>
    <scope>IDENTIFICATION</scope>
</reference>
<dbReference type="InterPro" id="IPR011600">
    <property type="entry name" value="Pept_C14_caspase"/>
</dbReference>
<reference evidence="6" key="1">
    <citation type="submission" date="2025-08" db="UniProtKB">
        <authorList>
            <consortium name="Ensembl"/>
        </authorList>
    </citation>
    <scope>IDENTIFICATION</scope>
</reference>
<accession>A0A8C5A4K1</accession>
<dbReference type="PANTHER" id="PTHR48169:SF7">
    <property type="entry name" value="CASPASE 10"/>
    <property type="match status" value="1"/>
</dbReference>
<dbReference type="InterPro" id="IPR015917">
    <property type="entry name" value="Pept_C14A"/>
</dbReference>
<organism evidence="6 7">
    <name type="scientific">Gadus morhua</name>
    <name type="common">Atlantic cod</name>
    <dbReference type="NCBI Taxonomy" id="8049"/>
    <lineage>
        <taxon>Eukaryota</taxon>
        <taxon>Metazoa</taxon>
        <taxon>Chordata</taxon>
        <taxon>Craniata</taxon>
        <taxon>Vertebrata</taxon>
        <taxon>Euteleostomi</taxon>
        <taxon>Actinopterygii</taxon>
        <taxon>Neopterygii</taxon>
        <taxon>Teleostei</taxon>
        <taxon>Neoteleostei</taxon>
        <taxon>Acanthomorphata</taxon>
        <taxon>Zeiogadaria</taxon>
        <taxon>Gadariae</taxon>
        <taxon>Gadiformes</taxon>
        <taxon>Gadoidei</taxon>
        <taxon>Gadidae</taxon>
        <taxon>Gadus</taxon>
    </lineage>
</organism>
<dbReference type="Proteomes" id="UP000694546">
    <property type="component" value="Chromosome 8"/>
</dbReference>
<evidence type="ECO:0000256" key="3">
    <source>
        <dbReference type="RuleBase" id="RU003971"/>
    </source>
</evidence>
<dbReference type="SUPFAM" id="SSF52129">
    <property type="entry name" value="Caspase-like"/>
    <property type="match status" value="1"/>
</dbReference>
<dbReference type="InterPro" id="IPR002138">
    <property type="entry name" value="Pept_C14_p10"/>
</dbReference>
<keyword evidence="2" id="KW-0053">Apoptosis</keyword>
<dbReference type="AlphaFoldDB" id="A0A8C5A4K1"/>
<comment type="similarity">
    <text evidence="1 3">Belongs to the peptidase C14A family.</text>
</comment>
<dbReference type="Ensembl" id="ENSGMOT00000070647.1">
    <property type="protein sequence ID" value="ENSGMOP00000025992.1"/>
    <property type="gene ID" value="ENSGMOG00000025016.1"/>
</dbReference>
<dbReference type="GO" id="GO:0051604">
    <property type="term" value="P:protein maturation"/>
    <property type="evidence" value="ECO:0007669"/>
    <property type="project" value="UniProtKB-ARBA"/>
</dbReference>
<evidence type="ECO:0000259" key="5">
    <source>
        <dbReference type="PROSITE" id="PS50208"/>
    </source>
</evidence>
<dbReference type="GO" id="GO:0005737">
    <property type="term" value="C:cytoplasm"/>
    <property type="evidence" value="ECO:0007669"/>
    <property type="project" value="UniProtKB-ARBA"/>
</dbReference>
<evidence type="ECO:0000259" key="4">
    <source>
        <dbReference type="PROSITE" id="PS50207"/>
    </source>
</evidence>
<protein>
    <submittedName>
        <fullName evidence="6">Uncharacterized protein</fullName>
    </submittedName>
</protein>
<dbReference type="GeneTree" id="ENSGT00940000164225"/>
<evidence type="ECO:0000313" key="6">
    <source>
        <dbReference type="Ensembl" id="ENSGMOP00000025992.1"/>
    </source>
</evidence>
<dbReference type="PROSITE" id="PS50207">
    <property type="entry name" value="CASPASE_P10"/>
    <property type="match status" value="1"/>
</dbReference>
<dbReference type="Pfam" id="PF00656">
    <property type="entry name" value="Peptidase_C14"/>
    <property type="match status" value="1"/>
</dbReference>
<dbReference type="InterPro" id="IPR001309">
    <property type="entry name" value="Pept_C14_p20"/>
</dbReference>
<keyword evidence="7" id="KW-1185">Reference proteome</keyword>
<dbReference type="GO" id="GO:0043067">
    <property type="term" value="P:regulation of programmed cell death"/>
    <property type="evidence" value="ECO:0007669"/>
    <property type="project" value="UniProtKB-ARBA"/>
</dbReference>
<dbReference type="PROSITE" id="PS50208">
    <property type="entry name" value="CASPASE_P20"/>
    <property type="match status" value="1"/>
</dbReference>
<sequence length="225" mass="25132">MELKEEDQRRSLVCVGQEESYLSSLFSWCRGLEEWSDGRSTPLSVLPQHGDAFVCCVLSHGAEKVVLGVDRKPLPISDITWAFNKEHCPALLGKPKVFFIQACQGHRLQTGLVMDDHPLECDAIDLGRPKVEDGLRVVSIPGEADILVAVATVEKFQAVRHRENGSWFIQSLCEQLREGLQQGIMNEVPLQHPLTETMSNIFSCMFTLSLVLPILIQSHNTKIAI</sequence>
<proteinExistence type="inferred from homology"/>
<name>A0A8C5A4K1_GADMO</name>
<dbReference type="InterPro" id="IPR029030">
    <property type="entry name" value="Caspase-like_dom_sf"/>
</dbReference>
<evidence type="ECO:0000313" key="7">
    <source>
        <dbReference type="Proteomes" id="UP000694546"/>
    </source>
</evidence>
<dbReference type="InterPro" id="IPR033139">
    <property type="entry name" value="Caspase_cys_AS"/>
</dbReference>
<dbReference type="PANTHER" id="PTHR48169">
    <property type="entry name" value="DED DOMAIN-CONTAINING PROTEIN"/>
    <property type="match status" value="1"/>
</dbReference>
<dbReference type="SMART" id="SM00115">
    <property type="entry name" value="CASc"/>
    <property type="match status" value="1"/>
</dbReference>